<dbReference type="AlphaFoldDB" id="A0A318JSL9"/>
<comment type="caution">
    <text evidence="1">The sequence shown here is derived from an EMBL/GenBank/DDBJ whole genome shotgun (WGS) entry which is preliminary data.</text>
</comment>
<gene>
    <name evidence="1" type="ORF">DFR70_11582</name>
</gene>
<dbReference type="Proteomes" id="UP000247569">
    <property type="component" value="Unassembled WGS sequence"/>
</dbReference>
<sequence length="237" mass="25675">MNVAELTAVPGLPECRLPEDIANQLPDFVPPAPWRTRCTAALWFGRADSNTPLSLPAAGRHAGRPLMTMGAVIEYLDSPVDGYREVLAAAAFRRGLRMLFHCPFIAVDSLASLAAGRKNWSLPKVLVAVDGQPGHSGTTTCRSKSEAPWTVTASARALSPALPMAKNFLLWQEFPSGGLHEIPARLSGRVRLALIDIDVESSHRLERLVRPGRHLGLLADTMSATLGVPRPVPIERR</sequence>
<evidence type="ECO:0000313" key="1">
    <source>
        <dbReference type="EMBL" id="PXX58109.1"/>
    </source>
</evidence>
<dbReference type="OrthoDB" id="834556at2"/>
<proteinExistence type="predicted"/>
<dbReference type="EMBL" id="QJKF01000015">
    <property type="protein sequence ID" value="PXX58109.1"/>
    <property type="molecule type" value="Genomic_DNA"/>
</dbReference>
<reference evidence="1 2" key="1">
    <citation type="submission" date="2018-05" db="EMBL/GenBank/DDBJ databases">
        <title>Genomic Encyclopedia of Type Strains, Phase IV (KMG-IV): sequencing the most valuable type-strain genomes for metagenomic binning, comparative biology and taxonomic classification.</title>
        <authorList>
            <person name="Goeker M."/>
        </authorList>
    </citation>
    <scope>NUCLEOTIDE SEQUENCE [LARGE SCALE GENOMIC DNA]</scope>
    <source>
        <strain evidence="1 2">DSM 44704</strain>
    </source>
</reference>
<keyword evidence="2" id="KW-1185">Reference proteome</keyword>
<organism evidence="1 2">
    <name type="scientific">Nocardia tenerifensis</name>
    <dbReference type="NCBI Taxonomy" id="228006"/>
    <lineage>
        <taxon>Bacteria</taxon>
        <taxon>Bacillati</taxon>
        <taxon>Actinomycetota</taxon>
        <taxon>Actinomycetes</taxon>
        <taxon>Mycobacteriales</taxon>
        <taxon>Nocardiaceae</taxon>
        <taxon>Nocardia</taxon>
    </lineage>
</organism>
<dbReference type="RefSeq" id="WP_051187620.1">
    <property type="nucleotide sequence ID" value="NZ_QJKF01000015.1"/>
</dbReference>
<dbReference type="InterPro" id="IPR023375">
    <property type="entry name" value="ADC_dom_sf"/>
</dbReference>
<protein>
    <recommendedName>
        <fullName evidence="3">Acetoacetate decarboxylase</fullName>
    </recommendedName>
</protein>
<dbReference type="Gene3D" id="2.40.400.10">
    <property type="entry name" value="Acetoacetate decarboxylase-like"/>
    <property type="match status" value="1"/>
</dbReference>
<evidence type="ECO:0008006" key="3">
    <source>
        <dbReference type="Google" id="ProtNLM"/>
    </source>
</evidence>
<evidence type="ECO:0000313" key="2">
    <source>
        <dbReference type="Proteomes" id="UP000247569"/>
    </source>
</evidence>
<name>A0A318JSL9_9NOCA</name>
<accession>A0A318JSL9</accession>
<dbReference type="SUPFAM" id="SSF160104">
    <property type="entry name" value="Acetoacetate decarboxylase-like"/>
    <property type="match status" value="1"/>
</dbReference>